<keyword evidence="7" id="KW-0234">DNA repair</keyword>
<comment type="catalytic activity">
    <reaction evidence="1">
        <text>a 4-O-methyl-thymidine in DNA + L-cysteinyl-[protein] = a thymidine in DNA + S-methyl-L-cysteinyl-[protein]</text>
        <dbReference type="Rhea" id="RHEA:53428"/>
        <dbReference type="Rhea" id="RHEA-COMP:10131"/>
        <dbReference type="Rhea" id="RHEA-COMP:10132"/>
        <dbReference type="Rhea" id="RHEA-COMP:13555"/>
        <dbReference type="Rhea" id="RHEA-COMP:13556"/>
        <dbReference type="ChEBI" id="CHEBI:29950"/>
        <dbReference type="ChEBI" id="CHEBI:82612"/>
        <dbReference type="ChEBI" id="CHEBI:137386"/>
        <dbReference type="ChEBI" id="CHEBI:137387"/>
        <dbReference type="EC" id="2.1.1.63"/>
    </reaction>
</comment>
<dbReference type="EC" id="2.1.1.63" evidence="3"/>
<evidence type="ECO:0000256" key="7">
    <source>
        <dbReference type="ARBA" id="ARBA00023204"/>
    </source>
</evidence>
<dbReference type="InterPro" id="IPR036217">
    <property type="entry name" value="MethylDNA_cys_MeTrfase_DNAb"/>
</dbReference>
<comment type="caution">
    <text evidence="10">The sequence shown here is derived from an EMBL/GenBank/DDBJ whole genome shotgun (WGS) entry which is preliminary data.</text>
</comment>
<dbReference type="GO" id="GO:0006281">
    <property type="term" value="P:DNA repair"/>
    <property type="evidence" value="ECO:0007669"/>
    <property type="project" value="UniProtKB-KW"/>
</dbReference>
<dbReference type="InterPro" id="IPR001497">
    <property type="entry name" value="MethylDNA_cys_MeTrfase_AS"/>
</dbReference>
<evidence type="ECO:0000313" key="10">
    <source>
        <dbReference type="EMBL" id="MBR8538033.1"/>
    </source>
</evidence>
<gene>
    <name evidence="10" type="ORF">KDU71_20860</name>
</gene>
<evidence type="ECO:0000256" key="5">
    <source>
        <dbReference type="ARBA" id="ARBA00022679"/>
    </source>
</evidence>
<reference evidence="10" key="2">
    <citation type="submission" date="2021-04" db="EMBL/GenBank/DDBJ databases">
        <authorList>
            <person name="Zhang T."/>
            <person name="Zhang Y."/>
            <person name="Lu D."/>
            <person name="Zuo D."/>
            <person name="Du Z."/>
        </authorList>
    </citation>
    <scope>NUCLEOTIDE SEQUENCE</scope>
    <source>
        <strain evidence="10">JR1</strain>
    </source>
</reference>
<dbReference type="FunFam" id="1.10.10.10:FF:000214">
    <property type="entry name" value="Methylated-DNA--protein-cysteine methyltransferase"/>
    <property type="match status" value="1"/>
</dbReference>
<dbReference type="PANTHER" id="PTHR10815:SF5">
    <property type="entry name" value="METHYLATED-DNA--PROTEIN-CYSTEINE METHYLTRANSFERASE"/>
    <property type="match status" value="1"/>
</dbReference>
<dbReference type="PROSITE" id="PS00374">
    <property type="entry name" value="MGMT"/>
    <property type="match status" value="1"/>
</dbReference>
<dbReference type="InterPro" id="IPR036631">
    <property type="entry name" value="MGMT_N_sf"/>
</dbReference>
<dbReference type="SUPFAM" id="SSF46767">
    <property type="entry name" value="Methylated DNA-protein cysteine methyltransferase, C-terminal domain"/>
    <property type="match status" value="1"/>
</dbReference>
<evidence type="ECO:0000256" key="2">
    <source>
        <dbReference type="ARBA" id="ARBA00008711"/>
    </source>
</evidence>
<dbReference type="CDD" id="cd06445">
    <property type="entry name" value="ATase"/>
    <property type="match status" value="1"/>
</dbReference>
<dbReference type="GO" id="GO:0003908">
    <property type="term" value="F:methylated-DNA-[protein]-cysteine S-methyltransferase activity"/>
    <property type="evidence" value="ECO:0007669"/>
    <property type="project" value="UniProtKB-EC"/>
</dbReference>
<evidence type="ECO:0000256" key="8">
    <source>
        <dbReference type="ARBA" id="ARBA00049348"/>
    </source>
</evidence>
<keyword evidence="5" id="KW-0808">Transferase</keyword>
<dbReference type="NCBIfam" id="TIGR00589">
    <property type="entry name" value="ogt"/>
    <property type="match status" value="1"/>
</dbReference>
<dbReference type="SUPFAM" id="SSF53155">
    <property type="entry name" value="Methylated DNA-protein cysteine methyltransferase domain"/>
    <property type="match status" value="1"/>
</dbReference>
<dbReference type="Gene3D" id="1.10.10.10">
    <property type="entry name" value="Winged helix-like DNA-binding domain superfamily/Winged helix DNA-binding domain"/>
    <property type="match status" value="1"/>
</dbReference>
<dbReference type="EMBL" id="JAGTAR010000047">
    <property type="protein sequence ID" value="MBR8538033.1"/>
    <property type="molecule type" value="Genomic_DNA"/>
</dbReference>
<comment type="similarity">
    <text evidence="2">Belongs to the MGMT family.</text>
</comment>
<protein>
    <recommendedName>
        <fullName evidence="3">methylated-DNA--[protein]-cysteine S-methyltransferase</fullName>
        <ecNumber evidence="3">2.1.1.63</ecNumber>
    </recommendedName>
</protein>
<organism evidence="10 11">
    <name type="scientific">Carboxylicivirga sediminis</name>
    <dbReference type="NCBI Taxonomy" id="2006564"/>
    <lineage>
        <taxon>Bacteria</taxon>
        <taxon>Pseudomonadati</taxon>
        <taxon>Bacteroidota</taxon>
        <taxon>Bacteroidia</taxon>
        <taxon>Marinilabiliales</taxon>
        <taxon>Marinilabiliaceae</taxon>
        <taxon>Carboxylicivirga</taxon>
    </lineage>
</organism>
<proteinExistence type="inferred from homology"/>
<evidence type="ECO:0000259" key="9">
    <source>
        <dbReference type="Pfam" id="PF01035"/>
    </source>
</evidence>
<comment type="catalytic activity">
    <reaction evidence="8">
        <text>a 6-O-methyl-2'-deoxyguanosine in DNA + L-cysteinyl-[protein] = S-methyl-L-cysteinyl-[protein] + a 2'-deoxyguanosine in DNA</text>
        <dbReference type="Rhea" id="RHEA:24000"/>
        <dbReference type="Rhea" id="RHEA-COMP:10131"/>
        <dbReference type="Rhea" id="RHEA-COMP:10132"/>
        <dbReference type="Rhea" id="RHEA-COMP:11367"/>
        <dbReference type="Rhea" id="RHEA-COMP:11368"/>
        <dbReference type="ChEBI" id="CHEBI:29950"/>
        <dbReference type="ChEBI" id="CHEBI:82612"/>
        <dbReference type="ChEBI" id="CHEBI:85445"/>
        <dbReference type="ChEBI" id="CHEBI:85448"/>
        <dbReference type="EC" id="2.1.1.63"/>
    </reaction>
</comment>
<dbReference type="GO" id="GO:0032259">
    <property type="term" value="P:methylation"/>
    <property type="evidence" value="ECO:0007669"/>
    <property type="project" value="UniProtKB-KW"/>
</dbReference>
<dbReference type="PANTHER" id="PTHR10815">
    <property type="entry name" value="METHYLATED-DNA--PROTEIN-CYSTEINE METHYLTRANSFERASE"/>
    <property type="match status" value="1"/>
</dbReference>
<sequence>MRTSIDKRIQKALNAEYKEASTPITEATIKQLKAYTAGELDKFTLPLLLVGTDFQKSVWHALLEIPYGETRSYLELSIQLGDKNAIRAVASANGANAISIIVPCHRIIGKNGNLIGYAGGLLAKKRLLELENPQKCTPQLKLF</sequence>
<evidence type="ECO:0000256" key="6">
    <source>
        <dbReference type="ARBA" id="ARBA00022763"/>
    </source>
</evidence>
<dbReference type="Pfam" id="PF01035">
    <property type="entry name" value="DNA_binding_1"/>
    <property type="match status" value="1"/>
</dbReference>
<evidence type="ECO:0000256" key="3">
    <source>
        <dbReference type="ARBA" id="ARBA00011918"/>
    </source>
</evidence>
<dbReference type="Proteomes" id="UP000679220">
    <property type="component" value="Unassembled WGS sequence"/>
</dbReference>
<accession>A0A941J098</accession>
<dbReference type="AlphaFoldDB" id="A0A941J098"/>
<name>A0A941J098_9BACT</name>
<evidence type="ECO:0000256" key="1">
    <source>
        <dbReference type="ARBA" id="ARBA00001286"/>
    </source>
</evidence>
<keyword evidence="6" id="KW-0227">DNA damage</keyword>
<keyword evidence="4" id="KW-0489">Methyltransferase</keyword>
<evidence type="ECO:0000256" key="4">
    <source>
        <dbReference type="ARBA" id="ARBA00022603"/>
    </source>
</evidence>
<dbReference type="InterPro" id="IPR036388">
    <property type="entry name" value="WH-like_DNA-bd_sf"/>
</dbReference>
<evidence type="ECO:0000313" key="11">
    <source>
        <dbReference type="Proteomes" id="UP000679220"/>
    </source>
</evidence>
<dbReference type="InterPro" id="IPR014048">
    <property type="entry name" value="MethylDNA_cys_MeTrfase_DNA-bd"/>
</dbReference>
<keyword evidence="11" id="KW-1185">Reference proteome</keyword>
<reference evidence="10" key="1">
    <citation type="journal article" date="2018" name="Int. J. Syst. Evol. Microbiol.">
        <title>Carboxylicivirga sediminis sp. nov., isolated from coastal sediment.</title>
        <authorList>
            <person name="Wang F.Q."/>
            <person name="Ren L.H."/>
            <person name="Zou R.J."/>
            <person name="Sun Y.Z."/>
            <person name="Liu X.J."/>
            <person name="Jiang F."/>
            <person name="Liu L.J."/>
        </authorList>
    </citation>
    <scope>NUCLEOTIDE SEQUENCE</scope>
    <source>
        <strain evidence="10">JR1</strain>
    </source>
</reference>
<feature type="domain" description="Methylated-DNA-[protein]-cysteine S-methyltransferase DNA binding" evidence="9">
    <location>
        <begin position="53"/>
        <end position="132"/>
    </location>
</feature>